<sequence>MARKAKKRRYSRSSGSDVEGEMKRYKKGTAKSGPGGRGGRVKSRKQAIAIGLSKARKKGKKVPKKAAKRKTSKKTSKKTSRKTSKKTSRKSSKKTSKRKSSKRSR</sequence>
<dbReference type="OrthoDB" id="8256417at2"/>
<evidence type="ECO:0000313" key="2">
    <source>
        <dbReference type="EMBL" id="OSJ09106.1"/>
    </source>
</evidence>
<protein>
    <submittedName>
        <fullName evidence="2">Uncharacterized protein</fullName>
    </submittedName>
</protein>
<feature type="compositionally biased region" description="Basic residues" evidence="1">
    <location>
        <begin position="54"/>
        <end position="105"/>
    </location>
</feature>
<dbReference type="Proteomes" id="UP000193884">
    <property type="component" value="Unassembled WGS sequence"/>
</dbReference>
<dbReference type="Proteomes" id="UP000193553">
    <property type="component" value="Unassembled WGS sequence"/>
</dbReference>
<dbReference type="EMBL" id="NAFI01000174">
    <property type="protein sequence ID" value="OSJ09106.1"/>
    <property type="molecule type" value="Genomic_DNA"/>
</dbReference>
<dbReference type="RefSeq" id="WP_018456194.1">
    <property type="nucleotide sequence ID" value="NZ_JAFBBN010000001.1"/>
</dbReference>
<comment type="caution">
    <text evidence="2">The sequence shown here is derived from an EMBL/GenBank/DDBJ whole genome shotgun (WGS) entry which is preliminary data.</text>
</comment>
<dbReference type="AlphaFoldDB" id="A0A1X3H6C2"/>
<dbReference type="EMBL" id="NAFK01000152">
    <property type="protein sequence ID" value="OSJ30690.1"/>
    <property type="molecule type" value="Genomic_DNA"/>
</dbReference>
<accession>A0A1X3H6C2</accession>
<gene>
    <name evidence="3" type="ORF">BST63_11450</name>
    <name evidence="2" type="ORF">BSZ18_18385</name>
</gene>
<evidence type="ECO:0000313" key="3">
    <source>
        <dbReference type="EMBL" id="OSJ30690.1"/>
    </source>
</evidence>
<evidence type="ECO:0000313" key="4">
    <source>
        <dbReference type="Proteomes" id="UP000193553"/>
    </source>
</evidence>
<feature type="compositionally biased region" description="Basic residues" evidence="1">
    <location>
        <begin position="1"/>
        <end position="11"/>
    </location>
</feature>
<feature type="region of interest" description="Disordered" evidence="1">
    <location>
        <begin position="1"/>
        <end position="105"/>
    </location>
</feature>
<name>A0A1X3H6C2_9BRAD</name>
<proteinExistence type="predicted"/>
<keyword evidence="5" id="KW-1185">Reference proteome</keyword>
<dbReference type="InterPro" id="IPR045468">
    <property type="entry name" value="DUF6496"/>
</dbReference>
<evidence type="ECO:0000313" key="5">
    <source>
        <dbReference type="Proteomes" id="UP000193884"/>
    </source>
</evidence>
<evidence type="ECO:0000256" key="1">
    <source>
        <dbReference type="SAM" id="MobiDB-lite"/>
    </source>
</evidence>
<reference evidence="4 5" key="1">
    <citation type="submission" date="2017-03" db="EMBL/GenBank/DDBJ databases">
        <title>Whole genome sequences of fourteen strains of Bradyrhizobium canariense and one strain of Bradyrhizobium japonicum isolated from Lupinus (Papilionoideae: Genisteae) species in Algeria.</title>
        <authorList>
            <person name="Crovadore J."/>
            <person name="Chekireb D."/>
            <person name="Brachmann A."/>
            <person name="Chablais R."/>
            <person name="Cochard B."/>
            <person name="Lefort F."/>
        </authorList>
    </citation>
    <scope>NUCLEOTIDE SEQUENCE [LARGE SCALE GENOMIC DNA]</scope>
    <source>
        <strain evidence="2 4">UBMA195</strain>
        <strain evidence="3 5">UBMAN05</strain>
    </source>
</reference>
<dbReference type="Pfam" id="PF20106">
    <property type="entry name" value="DUF6496"/>
    <property type="match status" value="1"/>
</dbReference>
<organism evidence="2 4">
    <name type="scientific">Bradyrhizobium canariense</name>
    <dbReference type="NCBI Taxonomy" id="255045"/>
    <lineage>
        <taxon>Bacteria</taxon>
        <taxon>Pseudomonadati</taxon>
        <taxon>Pseudomonadota</taxon>
        <taxon>Alphaproteobacteria</taxon>
        <taxon>Hyphomicrobiales</taxon>
        <taxon>Nitrobacteraceae</taxon>
        <taxon>Bradyrhizobium</taxon>
    </lineage>
</organism>